<dbReference type="Proteomes" id="UP000198531">
    <property type="component" value="Unassembled WGS sequence"/>
</dbReference>
<keyword evidence="3" id="KW-1185">Reference proteome</keyword>
<protein>
    <submittedName>
        <fullName evidence="2">Uncharacterized protein</fullName>
    </submittedName>
</protein>
<dbReference type="AlphaFoldDB" id="A0A1I6HKK7"/>
<organism evidence="2 3">
    <name type="scientific">Halogeometricum rufum</name>
    <dbReference type="NCBI Taxonomy" id="553469"/>
    <lineage>
        <taxon>Archaea</taxon>
        <taxon>Methanobacteriati</taxon>
        <taxon>Methanobacteriota</taxon>
        <taxon>Stenosarchaea group</taxon>
        <taxon>Halobacteria</taxon>
        <taxon>Halobacteriales</taxon>
        <taxon>Haloferacaceae</taxon>
        <taxon>Halogeometricum</taxon>
    </lineage>
</organism>
<reference evidence="3" key="1">
    <citation type="submission" date="2016-10" db="EMBL/GenBank/DDBJ databases">
        <authorList>
            <person name="Varghese N."/>
            <person name="Submissions S."/>
        </authorList>
    </citation>
    <scope>NUCLEOTIDE SEQUENCE [LARGE SCALE GENOMIC DNA]</scope>
    <source>
        <strain evidence="3">CGMCC 1.7736</strain>
    </source>
</reference>
<gene>
    <name evidence="2" type="ORF">SAMN04487947_2182</name>
</gene>
<keyword evidence="1" id="KW-0812">Transmembrane</keyword>
<evidence type="ECO:0000313" key="3">
    <source>
        <dbReference type="Proteomes" id="UP000198531"/>
    </source>
</evidence>
<dbReference type="RefSeq" id="WP_089807516.1">
    <property type="nucleotide sequence ID" value="NZ_FOYT01000002.1"/>
</dbReference>
<feature type="transmembrane region" description="Helical" evidence="1">
    <location>
        <begin position="42"/>
        <end position="60"/>
    </location>
</feature>
<keyword evidence="1" id="KW-1133">Transmembrane helix</keyword>
<dbReference type="OrthoDB" id="380592at2157"/>
<sequence length="61" mass="6375">MTSLRNRFEQSDSFRRGVLGAISGALAGVMLTLLGGTSAGDFLVAIFVGIVTFVALWLLTG</sequence>
<keyword evidence="1" id="KW-0472">Membrane</keyword>
<evidence type="ECO:0000256" key="1">
    <source>
        <dbReference type="SAM" id="Phobius"/>
    </source>
</evidence>
<dbReference type="EMBL" id="FOYT01000002">
    <property type="protein sequence ID" value="SFR55011.1"/>
    <property type="molecule type" value="Genomic_DNA"/>
</dbReference>
<feature type="transmembrane region" description="Helical" evidence="1">
    <location>
        <begin position="17"/>
        <end position="36"/>
    </location>
</feature>
<name>A0A1I6HKK7_9EURY</name>
<evidence type="ECO:0000313" key="2">
    <source>
        <dbReference type="EMBL" id="SFR55011.1"/>
    </source>
</evidence>
<proteinExistence type="predicted"/>
<accession>A0A1I6HKK7</accession>